<dbReference type="AlphaFoldDB" id="A0A378MYY2"/>
<organism evidence="1 2">
    <name type="scientific">Mannheimia haemolytica</name>
    <name type="common">Pasteurella haemolytica</name>
    <dbReference type="NCBI Taxonomy" id="75985"/>
    <lineage>
        <taxon>Bacteria</taxon>
        <taxon>Pseudomonadati</taxon>
        <taxon>Pseudomonadota</taxon>
        <taxon>Gammaproteobacteria</taxon>
        <taxon>Pasteurellales</taxon>
        <taxon>Pasteurellaceae</taxon>
        <taxon>Mannheimia</taxon>
    </lineage>
</organism>
<name>A0A378MYY2_MANHA</name>
<protein>
    <submittedName>
        <fullName evidence="1">Uncharacterized protein</fullName>
    </submittedName>
</protein>
<sequence>MVLNYHGTPLPIIDSTFSFGWRDMSAAQSEGYQIDGAARANSLRKVAEKMEDLALNGDSSIVVGNASFTACVLRQIV</sequence>
<accession>A0A378MYY2</accession>
<dbReference type="EMBL" id="UGPN01000002">
    <property type="protein sequence ID" value="STY61410.1"/>
    <property type="molecule type" value="Genomic_DNA"/>
</dbReference>
<gene>
    <name evidence="1" type="ORF">NCTC10638_02625</name>
</gene>
<proteinExistence type="predicted"/>
<dbReference type="Gene3D" id="3.30.2400.30">
    <property type="match status" value="1"/>
</dbReference>
<dbReference type="Pfam" id="PF19774">
    <property type="entry name" value="DUF6260"/>
    <property type="match status" value="1"/>
</dbReference>
<dbReference type="Proteomes" id="UP000254802">
    <property type="component" value="Unassembled WGS sequence"/>
</dbReference>
<evidence type="ECO:0000313" key="1">
    <source>
        <dbReference type="EMBL" id="STY61410.1"/>
    </source>
</evidence>
<evidence type="ECO:0000313" key="2">
    <source>
        <dbReference type="Proteomes" id="UP000254802"/>
    </source>
</evidence>
<reference evidence="1 2" key="1">
    <citation type="submission" date="2018-06" db="EMBL/GenBank/DDBJ databases">
        <authorList>
            <consortium name="Pathogen Informatics"/>
            <person name="Doyle S."/>
        </authorList>
    </citation>
    <scope>NUCLEOTIDE SEQUENCE [LARGE SCALE GENOMIC DNA]</scope>
    <source>
        <strain evidence="1 2">NCTC10638</strain>
    </source>
</reference>
<dbReference type="InterPro" id="IPR046227">
    <property type="entry name" value="DUF6260"/>
</dbReference>